<proteinExistence type="predicted"/>
<organism evidence="1 2">
    <name type="scientific">Bemisia tabaci</name>
    <name type="common">Sweetpotato whitefly</name>
    <name type="synonym">Aleurodes tabaci</name>
    <dbReference type="NCBI Taxonomy" id="7038"/>
    <lineage>
        <taxon>Eukaryota</taxon>
        <taxon>Metazoa</taxon>
        <taxon>Ecdysozoa</taxon>
        <taxon>Arthropoda</taxon>
        <taxon>Hexapoda</taxon>
        <taxon>Insecta</taxon>
        <taxon>Pterygota</taxon>
        <taxon>Neoptera</taxon>
        <taxon>Paraneoptera</taxon>
        <taxon>Hemiptera</taxon>
        <taxon>Sternorrhyncha</taxon>
        <taxon>Aleyrodoidea</taxon>
        <taxon>Aleyrodidae</taxon>
        <taxon>Aleyrodinae</taxon>
        <taxon>Bemisia</taxon>
    </lineage>
</organism>
<dbReference type="AlphaFoldDB" id="A0A9P0AIY6"/>
<evidence type="ECO:0000313" key="2">
    <source>
        <dbReference type="Proteomes" id="UP001152759"/>
    </source>
</evidence>
<dbReference type="PANTHER" id="PTHR46601:SF1">
    <property type="entry name" value="ADF-H DOMAIN-CONTAINING PROTEIN"/>
    <property type="match status" value="1"/>
</dbReference>
<accession>A0A9P0AIY6</accession>
<evidence type="ECO:0000313" key="1">
    <source>
        <dbReference type="EMBL" id="CAH0393853.1"/>
    </source>
</evidence>
<gene>
    <name evidence="1" type="ORF">BEMITA_LOCUS12211</name>
</gene>
<sequence length="302" mass="33889">MSKVLNCDIMPHEPEVISHKFKQKASDLDVFVDLLNGKIRLASPREKIQLLTLPSSPSSWTTEEAMKTFQVSNYSMSQAKKLVQQEGLLALPPPPPSTPTKEGQNYSFGIQDEAQGACWSNESCSLHPAVVYTHSYEEEPVKSSMCLTSYDLEHDVGFVNETERNIVDFIIKNFPTVQHFYYFSDGCAGQYENCKNFLNLCHHDEDFNLTASWSFLATSHGKSPCDGVGGTTKRLLRRSSLQIDCGDKIDSAMKVYKFCGTNTENVAYQFVSSEEMSESLSKIDQPIFFGQNSSRNKELSPL</sequence>
<dbReference type="Proteomes" id="UP001152759">
    <property type="component" value="Chromosome 7"/>
</dbReference>
<dbReference type="PANTHER" id="PTHR46601">
    <property type="entry name" value="ULP_PROTEASE DOMAIN-CONTAINING PROTEIN"/>
    <property type="match status" value="1"/>
</dbReference>
<keyword evidence="2" id="KW-1185">Reference proteome</keyword>
<name>A0A9P0AIY6_BEMTA</name>
<protein>
    <submittedName>
        <fullName evidence="1">Uncharacterized protein</fullName>
    </submittedName>
</protein>
<dbReference type="EMBL" id="OU963868">
    <property type="protein sequence ID" value="CAH0393853.1"/>
    <property type="molecule type" value="Genomic_DNA"/>
</dbReference>
<reference evidence="1" key="1">
    <citation type="submission" date="2021-12" db="EMBL/GenBank/DDBJ databases">
        <authorList>
            <person name="King R."/>
        </authorList>
    </citation>
    <scope>NUCLEOTIDE SEQUENCE</scope>
</reference>